<feature type="transmembrane region" description="Helical" evidence="2">
    <location>
        <begin position="118"/>
        <end position="135"/>
    </location>
</feature>
<keyword evidence="3" id="KW-0732">Signal</keyword>
<organism evidence="4">
    <name type="scientific">Candidatus Kentrum sp. FW</name>
    <dbReference type="NCBI Taxonomy" id="2126338"/>
    <lineage>
        <taxon>Bacteria</taxon>
        <taxon>Pseudomonadati</taxon>
        <taxon>Pseudomonadota</taxon>
        <taxon>Gammaproteobacteria</taxon>
        <taxon>Candidatus Kentrum</taxon>
    </lineage>
</organism>
<dbReference type="EMBL" id="CAADEW010000032">
    <property type="protein sequence ID" value="VFJ51736.1"/>
    <property type="molecule type" value="Genomic_DNA"/>
</dbReference>
<feature type="region of interest" description="Disordered" evidence="1">
    <location>
        <begin position="50"/>
        <end position="72"/>
    </location>
</feature>
<evidence type="ECO:0000256" key="2">
    <source>
        <dbReference type="SAM" id="Phobius"/>
    </source>
</evidence>
<feature type="transmembrane region" description="Helical" evidence="2">
    <location>
        <begin position="147"/>
        <end position="170"/>
    </location>
</feature>
<dbReference type="AlphaFoldDB" id="A0A450SFQ7"/>
<proteinExistence type="predicted"/>
<protein>
    <submittedName>
        <fullName evidence="4">Uncharacterized protein</fullName>
    </submittedName>
</protein>
<dbReference type="EMBL" id="CAADFD010000166">
    <property type="protein sequence ID" value="VFJ69494.1"/>
    <property type="molecule type" value="Genomic_DNA"/>
</dbReference>
<evidence type="ECO:0000256" key="1">
    <source>
        <dbReference type="SAM" id="MobiDB-lite"/>
    </source>
</evidence>
<feature type="chain" id="PRO_5036354128" evidence="3">
    <location>
        <begin position="24"/>
        <end position="179"/>
    </location>
</feature>
<keyword evidence="2" id="KW-1133">Transmembrane helix</keyword>
<gene>
    <name evidence="4" type="ORF">BECKFW1821A_GA0114235_103227</name>
    <name evidence="5" type="ORF">BECKFW1821B_GA0114236_11662</name>
</gene>
<evidence type="ECO:0000313" key="4">
    <source>
        <dbReference type="EMBL" id="VFJ51736.1"/>
    </source>
</evidence>
<evidence type="ECO:0000313" key="5">
    <source>
        <dbReference type="EMBL" id="VFJ69494.1"/>
    </source>
</evidence>
<keyword evidence="2" id="KW-0812">Transmembrane</keyword>
<feature type="transmembrane region" description="Helical" evidence="2">
    <location>
        <begin position="82"/>
        <end position="106"/>
    </location>
</feature>
<name>A0A450SFQ7_9GAMM</name>
<sequence>MTMTQLRILMACISLSLFSAAGAWDLSYGSIAETPRTRFAPSGETLVVTAGESDSDHNSNPGKSDSPAPKEHMGSTSWPSFILLPLWFVAFLLTIAAAGRFGVSFIDDPELHAERFKLGSILFATGLGLWLLFRLGNATGAGIRLDILLLVPLFILNTILLIASGGFGVFKRRTWGGGK</sequence>
<accession>A0A450SFQ7</accession>
<keyword evidence="2" id="KW-0472">Membrane</keyword>
<evidence type="ECO:0000256" key="3">
    <source>
        <dbReference type="SAM" id="SignalP"/>
    </source>
</evidence>
<reference evidence="4" key="1">
    <citation type="submission" date="2019-02" db="EMBL/GenBank/DDBJ databases">
        <authorList>
            <person name="Gruber-Vodicka R. H."/>
            <person name="Seah K. B. B."/>
        </authorList>
    </citation>
    <scope>NUCLEOTIDE SEQUENCE</scope>
    <source>
        <strain evidence="5">BECK_BZ106</strain>
        <strain evidence="4">BECK_BZ15</strain>
    </source>
</reference>
<feature type="signal peptide" evidence="3">
    <location>
        <begin position="1"/>
        <end position="23"/>
    </location>
</feature>